<protein>
    <submittedName>
        <fullName evidence="2">19264_t:CDS:1</fullName>
    </submittedName>
</protein>
<evidence type="ECO:0000256" key="1">
    <source>
        <dbReference type="SAM" id="MobiDB-lite"/>
    </source>
</evidence>
<evidence type="ECO:0000313" key="3">
    <source>
        <dbReference type="Proteomes" id="UP000789759"/>
    </source>
</evidence>
<feature type="region of interest" description="Disordered" evidence="1">
    <location>
        <begin position="1"/>
        <end position="54"/>
    </location>
</feature>
<dbReference type="Proteomes" id="UP000789759">
    <property type="component" value="Unassembled WGS sequence"/>
</dbReference>
<evidence type="ECO:0000313" key="2">
    <source>
        <dbReference type="EMBL" id="CAG8643941.1"/>
    </source>
</evidence>
<dbReference type="OrthoDB" id="2384646at2759"/>
<reference evidence="2" key="1">
    <citation type="submission" date="2021-06" db="EMBL/GenBank/DDBJ databases">
        <authorList>
            <person name="Kallberg Y."/>
            <person name="Tangrot J."/>
            <person name="Rosling A."/>
        </authorList>
    </citation>
    <scope>NUCLEOTIDE SEQUENCE</scope>
    <source>
        <strain evidence="2">FL966</strain>
    </source>
</reference>
<dbReference type="EMBL" id="CAJVQA010006634">
    <property type="protein sequence ID" value="CAG8643941.1"/>
    <property type="molecule type" value="Genomic_DNA"/>
</dbReference>
<sequence>MDPVDSIEALEEETDDSIEVSNEDIYSLTNASDDDDDNSVNVSDDDNSANVSNEDNDFSLVISYRDANISSNDDSDSSCGIWDKSCNWKIAYLDEERLKIRKEFEEADKFIPQIASVAYSGSHPEAVWTSRLFYFPDLADNLSKLTL</sequence>
<proteinExistence type="predicted"/>
<keyword evidence="3" id="KW-1185">Reference proteome</keyword>
<gene>
    <name evidence="2" type="ORF">CPELLU_LOCUS8993</name>
</gene>
<feature type="compositionally biased region" description="Acidic residues" evidence="1">
    <location>
        <begin position="32"/>
        <end position="47"/>
    </location>
</feature>
<name>A0A9N9DQU6_9GLOM</name>
<comment type="caution">
    <text evidence="2">The sequence shown here is derived from an EMBL/GenBank/DDBJ whole genome shotgun (WGS) entry which is preliminary data.</text>
</comment>
<accession>A0A9N9DQU6</accession>
<organism evidence="2 3">
    <name type="scientific">Cetraspora pellucida</name>
    <dbReference type="NCBI Taxonomy" id="1433469"/>
    <lineage>
        <taxon>Eukaryota</taxon>
        <taxon>Fungi</taxon>
        <taxon>Fungi incertae sedis</taxon>
        <taxon>Mucoromycota</taxon>
        <taxon>Glomeromycotina</taxon>
        <taxon>Glomeromycetes</taxon>
        <taxon>Diversisporales</taxon>
        <taxon>Gigasporaceae</taxon>
        <taxon>Cetraspora</taxon>
    </lineage>
</organism>
<feature type="compositionally biased region" description="Acidic residues" evidence="1">
    <location>
        <begin position="8"/>
        <end position="22"/>
    </location>
</feature>
<dbReference type="AlphaFoldDB" id="A0A9N9DQU6"/>